<gene>
    <name evidence="3" type="primary">epsD_2</name>
    <name evidence="3" type="ORF">Fuma_03659</name>
</gene>
<dbReference type="AlphaFoldDB" id="A0A1P8WJ13"/>
<keyword evidence="3" id="KW-0808">Transferase</keyword>
<dbReference type="Proteomes" id="UP000187735">
    <property type="component" value="Chromosome"/>
</dbReference>
<dbReference type="PANTHER" id="PTHR12526:SF630">
    <property type="entry name" value="GLYCOSYLTRANSFERASE"/>
    <property type="match status" value="1"/>
</dbReference>
<dbReference type="EMBL" id="CP017641">
    <property type="protein sequence ID" value="APZ94038.1"/>
    <property type="molecule type" value="Genomic_DNA"/>
</dbReference>
<feature type="domain" description="Glycosyltransferase subfamily 4-like N-terminal" evidence="2">
    <location>
        <begin position="30"/>
        <end position="182"/>
    </location>
</feature>
<dbReference type="KEGG" id="fmr:Fuma_03659"/>
<dbReference type="STRING" id="1891926.Fuma_03659"/>
<protein>
    <submittedName>
        <fullName evidence="3">Glycosyltransferase EpsD</fullName>
        <ecNumber evidence="3">2.4.-.-</ecNumber>
    </submittedName>
</protein>
<evidence type="ECO:0000313" key="3">
    <source>
        <dbReference type="EMBL" id="APZ94038.1"/>
    </source>
</evidence>
<keyword evidence="4" id="KW-1185">Reference proteome</keyword>
<dbReference type="Pfam" id="PF00534">
    <property type="entry name" value="Glycos_transf_1"/>
    <property type="match status" value="1"/>
</dbReference>
<dbReference type="OrthoDB" id="9806653at2"/>
<dbReference type="RefSeq" id="WP_077025405.1">
    <property type="nucleotide sequence ID" value="NZ_CP017641.1"/>
</dbReference>
<evidence type="ECO:0000259" key="2">
    <source>
        <dbReference type="Pfam" id="PF13439"/>
    </source>
</evidence>
<dbReference type="SUPFAM" id="SSF53756">
    <property type="entry name" value="UDP-Glycosyltransferase/glycogen phosphorylase"/>
    <property type="match status" value="1"/>
</dbReference>
<sequence length="388" mass="43567">MRTAHIITRLIIGGAQENTLFNVDDQHHIHGDEVCLITGPGLGPEGTLEKRAIDRGLDLRLLPEMHRSLHPWRDYKCYRALKTLLREFKPDIVHTHSSKGGILGRRAAFSLGLPSVHSIHGASFHFGQPKILFNAYRMAERMADKWCQHFITVCDNMATQYLDAGIGTPDKFTTAYSGMDVDKFLNPLRSREQVRAEFGLTDQHVVVGKIARLFNLKGHEYLIEAAPKIVEAVPTVRFLLVGDGILKEQSQQRIAELGLTEHFIFVGLVPPDEVSSYIHAMDMVVHTSVWEGLARVLPQALICGKPIVSYDIDGAPEVCIDNETGFLVPARSIEELAQAIARLASDGDLRKQFGETGRARFTQPFRHEVMTEQIRDVYRKVLDDYHSA</sequence>
<name>A0A1P8WJ13_9PLAN</name>
<dbReference type="Gene3D" id="3.40.50.2000">
    <property type="entry name" value="Glycogen Phosphorylase B"/>
    <property type="match status" value="2"/>
</dbReference>
<dbReference type="PANTHER" id="PTHR12526">
    <property type="entry name" value="GLYCOSYLTRANSFERASE"/>
    <property type="match status" value="1"/>
</dbReference>
<keyword evidence="3" id="KW-0328">Glycosyltransferase</keyword>
<dbReference type="Pfam" id="PF13439">
    <property type="entry name" value="Glyco_transf_4"/>
    <property type="match status" value="1"/>
</dbReference>
<dbReference type="InterPro" id="IPR001296">
    <property type="entry name" value="Glyco_trans_1"/>
</dbReference>
<reference evidence="3 4" key="1">
    <citation type="journal article" date="2016" name="Front. Microbiol.">
        <title>Fuerstia marisgermanicae gen. nov., sp. nov., an Unusual Member of the Phylum Planctomycetes from the German Wadden Sea.</title>
        <authorList>
            <person name="Kohn T."/>
            <person name="Heuer A."/>
            <person name="Jogler M."/>
            <person name="Vollmers J."/>
            <person name="Boedeker C."/>
            <person name="Bunk B."/>
            <person name="Rast P."/>
            <person name="Borchert D."/>
            <person name="Glockner I."/>
            <person name="Freese H.M."/>
            <person name="Klenk H.P."/>
            <person name="Overmann J."/>
            <person name="Kaster A.K."/>
            <person name="Rohde M."/>
            <person name="Wiegand S."/>
            <person name="Jogler C."/>
        </authorList>
    </citation>
    <scope>NUCLEOTIDE SEQUENCE [LARGE SCALE GENOMIC DNA]</scope>
    <source>
        <strain evidence="3 4">NH11</strain>
    </source>
</reference>
<proteinExistence type="predicted"/>
<accession>A0A1P8WJ13</accession>
<dbReference type="EC" id="2.4.-.-" evidence="3"/>
<dbReference type="CDD" id="cd03808">
    <property type="entry name" value="GT4_CapM-like"/>
    <property type="match status" value="1"/>
</dbReference>
<feature type="domain" description="Glycosyl transferase family 1" evidence="1">
    <location>
        <begin position="191"/>
        <end position="359"/>
    </location>
</feature>
<evidence type="ECO:0000313" key="4">
    <source>
        <dbReference type="Proteomes" id="UP000187735"/>
    </source>
</evidence>
<organism evidence="3 4">
    <name type="scientific">Fuerstiella marisgermanici</name>
    <dbReference type="NCBI Taxonomy" id="1891926"/>
    <lineage>
        <taxon>Bacteria</taxon>
        <taxon>Pseudomonadati</taxon>
        <taxon>Planctomycetota</taxon>
        <taxon>Planctomycetia</taxon>
        <taxon>Planctomycetales</taxon>
        <taxon>Planctomycetaceae</taxon>
        <taxon>Fuerstiella</taxon>
    </lineage>
</organism>
<dbReference type="GO" id="GO:0016757">
    <property type="term" value="F:glycosyltransferase activity"/>
    <property type="evidence" value="ECO:0007669"/>
    <property type="project" value="UniProtKB-KW"/>
</dbReference>
<dbReference type="InterPro" id="IPR028098">
    <property type="entry name" value="Glyco_trans_4-like_N"/>
</dbReference>
<evidence type="ECO:0000259" key="1">
    <source>
        <dbReference type="Pfam" id="PF00534"/>
    </source>
</evidence>